<sequence>MVHIHKAIYEDKFATADNWVCHI</sequence>
<organism evidence="1">
    <name type="scientific">Pyricularia oryzae (strain Y34)</name>
    <name type="common">Rice blast fungus</name>
    <name type="synonym">Magnaporthe oryzae</name>
    <dbReference type="NCBI Taxonomy" id="1143189"/>
    <lineage>
        <taxon>Eukaryota</taxon>
        <taxon>Fungi</taxon>
        <taxon>Dikarya</taxon>
        <taxon>Ascomycota</taxon>
        <taxon>Pezizomycotina</taxon>
        <taxon>Sordariomycetes</taxon>
        <taxon>Sordariomycetidae</taxon>
        <taxon>Magnaporthales</taxon>
        <taxon>Pyriculariaceae</taxon>
        <taxon>Pyricularia</taxon>
    </lineage>
</organism>
<accession>A0AA97NYA1</accession>
<dbReference type="EMBL" id="JH792933">
    <property type="protein sequence ID" value="ELQ38397.1"/>
    <property type="molecule type" value="Genomic_DNA"/>
</dbReference>
<proteinExistence type="predicted"/>
<gene>
    <name evidence="1" type="ORF">OOU_Y34scaffold00540g2</name>
</gene>
<evidence type="ECO:0000313" key="1">
    <source>
        <dbReference type="EMBL" id="ELQ38397.1"/>
    </source>
</evidence>
<reference evidence="1" key="1">
    <citation type="journal article" date="2012" name="PLoS Genet.">
        <title>Comparative analysis of the genomes of two field isolates of the rice blast fungus Magnaporthe oryzae.</title>
        <authorList>
            <person name="Xue M."/>
            <person name="Yang J."/>
            <person name="Li Z."/>
            <person name="Hu S."/>
            <person name="Yao N."/>
            <person name="Dean R.A."/>
            <person name="Zhao W."/>
            <person name="Shen M."/>
            <person name="Zhang H."/>
            <person name="Li C."/>
            <person name="Liu L."/>
            <person name="Cao L."/>
            <person name="Xu X."/>
            <person name="Xing Y."/>
            <person name="Hsiang T."/>
            <person name="Zhang Z."/>
            <person name="Xu J.R."/>
            <person name="Peng Y.L."/>
        </authorList>
    </citation>
    <scope>NUCLEOTIDE SEQUENCE</scope>
    <source>
        <strain evidence="1">Y34</strain>
    </source>
</reference>
<protein>
    <submittedName>
        <fullName evidence="1">Uncharacterized protein</fullName>
    </submittedName>
</protein>
<name>A0AA97NYA1_PYRO3</name>
<dbReference type="Proteomes" id="UP000011086">
    <property type="component" value="Unassembled WGS sequence"/>
</dbReference>
<dbReference type="AlphaFoldDB" id="A0AA97NYA1"/>